<name>A0A813V8V2_9BILA</name>
<dbReference type="AlphaFoldDB" id="A0A813V8V2"/>
<evidence type="ECO:0000313" key="3">
    <source>
        <dbReference type="Proteomes" id="UP000663879"/>
    </source>
</evidence>
<gene>
    <name evidence="2" type="ORF">OXX778_LOCUS8319</name>
</gene>
<dbReference type="EMBL" id="CAJNOC010001136">
    <property type="protein sequence ID" value="CAF0838343.1"/>
    <property type="molecule type" value="Genomic_DNA"/>
</dbReference>
<feature type="compositionally biased region" description="Basic and acidic residues" evidence="1">
    <location>
        <begin position="52"/>
        <end position="63"/>
    </location>
</feature>
<accession>A0A813V8V2</accession>
<protein>
    <submittedName>
        <fullName evidence="2">Uncharacterized protein</fullName>
    </submittedName>
</protein>
<evidence type="ECO:0000313" key="2">
    <source>
        <dbReference type="EMBL" id="CAF0838343.1"/>
    </source>
</evidence>
<organism evidence="2 3">
    <name type="scientific">Brachionus calyciflorus</name>
    <dbReference type="NCBI Taxonomy" id="104777"/>
    <lineage>
        <taxon>Eukaryota</taxon>
        <taxon>Metazoa</taxon>
        <taxon>Spiralia</taxon>
        <taxon>Gnathifera</taxon>
        <taxon>Rotifera</taxon>
        <taxon>Eurotatoria</taxon>
        <taxon>Monogononta</taxon>
        <taxon>Pseudotrocha</taxon>
        <taxon>Ploima</taxon>
        <taxon>Brachionidae</taxon>
        <taxon>Brachionus</taxon>
    </lineage>
</organism>
<dbReference type="OrthoDB" id="10412431at2759"/>
<reference evidence="2" key="1">
    <citation type="submission" date="2021-02" db="EMBL/GenBank/DDBJ databases">
        <authorList>
            <person name="Nowell W R."/>
        </authorList>
    </citation>
    <scope>NUCLEOTIDE SEQUENCE</scope>
    <source>
        <strain evidence="2">Ploen Becks lab</strain>
    </source>
</reference>
<feature type="region of interest" description="Disordered" evidence="1">
    <location>
        <begin position="52"/>
        <end position="71"/>
    </location>
</feature>
<evidence type="ECO:0000256" key="1">
    <source>
        <dbReference type="SAM" id="MobiDB-lite"/>
    </source>
</evidence>
<feature type="non-terminal residue" evidence="2">
    <location>
        <position position="1"/>
    </location>
</feature>
<dbReference type="Proteomes" id="UP000663879">
    <property type="component" value="Unassembled WGS sequence"/>
</dbReference>
<proteinExistence type="predicted"/>
<keyword evidence="3" id="KW-1185">Reference proteome</keyword>
<comment type="caution">
    <text evidence="2">The sequence shown here is derived from an EMBL/GenBank/DDBJ whole genome shotgun (WGS) entry which is preliminary data.</text>
</comment>
<sequence>TTCSHHKEIVLPVIVNKTESSKKKVNREIAPSPIVKEFLMRNWSDRRVDMNKKGIDTKAETRKGRSGAGGVWPHITQAFREDGNRMLFIEGPTYNRVPFNSHESLDSISHTEKSNSNKTLSNAILDKIERERQGVQTRHGTDHGNWSLLR</sequence>